<dbReference type="PANTHER" id="PTHR12560">
    <property type="entry name" value="LONGEVITY ASSURANCE FACTOR 1 LAG1"/>
    <property type="match status" value="1"/>
</dbReference>
<comment type="subcellular location">
    <subcellularLocation>
        <location evidence="1">Membrane</location>
        <topology evidence="1">Multi-pass membrane protein</topology>
    </subcellularLocation>
</comment>
<dbReference type="SMART" id="SM00724">
    <property type="entry name" value="TLC"/>
    <property type="match status" value="1"/>
</dbReference>
<protein>
    <submittedName>
        <fullName evidence="8">Ceramide synthetase</fullName>
    </submittedName>
</protein>
<dbReference type="PROSITE" id="PS50922">
    <property type="entry name" value="TLC"/>
    <property type="match status" value="1"/>
</dbReference>
<sequence length="398" mass="46042">MDAIKNFPYGLSLAAASSVENLCSLLRISSCRDKLPFLPNELPTPLNTQLPTLPSFETFLSQNGLEKGWKSAYKYAFETDSTALGVLTTKDSFVVLLILVLILRRIKSVLFKMFTTLGYNLAVSTHGKAWQQENNEKIVKFGEYCFRLAYHSMISIIGLYLFFNKPWWSDTPLLWTDYPHQPVTVGMTWYYLMQSAYNVDAMISLMELSFEYKLQNPFGGKNKLIQSPLSIEWSPTCRGDFREMFIHHIVTNSLVIGSSHVRITVPGSMVFLVHDISDVPVDLSKLANFMKWKTTTICCFLTMVLTWIVTRMIILPFVIYKSVIFDSPMIADLNYVDPRTYYMYCPFFHLMMISIISLHFYWFHLFIKIGYDLAFKKKLVDYSEHKDGEEKKVAKKEN</sequence>
<evidence type="ECO:0000256" key="4">
    <source>
        <dbReference type="ARBA" id="ARBA00023136"/>
    </source>
</evidence>
<dbReference type="GO" id="GO:0005783">
    <property type="term" value="C:endoplasmic reticulum"/>
    <property type="evidence" value="ECO:0007669"/>
    <property type="project" value="TreeGrafter"/>
</dbReference>
<evidence type="ECO:0000313" key="9">
    <source>
        <dbReference type="Proteomes" id="UP001054902"/>
    </source>
</evidence>
<feature type="domain" description="TLC" evidence="7">
    <location>
        <begin position="139"/>
        <end position="375"/>
    </location>
</feature>
<organism evidence="8 9">
    <name type="scientific">Chaetoceros tenuissimus</name>
    <dbReference type="NCBI Taxonomy" id="426638"/>
    <lineage>
        <taxon>Eukaryota</taxon>
        <taxon>Sar</taxon>
        <taxon>Stramenopiles</taxon>
        <taxon>Ochrophyta</taxon>
        <taxon>Bacillariophyta</taxon>
        <taxon>Coscinodiscophyceae</taxon>
        <taxon>Chaetocerotophycidae</taxon>
        <taxon>Chaetocerotales</taxon>
        <taxon>Chaetocerotaceae</taxon>
        <taxon>Chaetoceros</taxon>
    </lineage>
</organism>
<dbReference type="GO" id="GO:0016020">
    <property type="term" value="C:membrane"/>
    <property type="evidence" value="ECO:0007669"/>
    <property type="project" value="UniProtKB-SubCell"/>
</dbReference>
<gene>
    <name evidence="8" type="ORF">CTEN210_08066</name>
</gene>
<dbReference type="Proteomes" id="UP001054902">
    <property type="component" value="Unassembled WGS sequence"/>
</dbReference>
<dbReference type="PANTHER" id="PTHR12560:SF0">
    <property type="entry name" value="LD18904P"/>
    <property type="match status" value="1"/>
</dbReference>
<evidence type="ECO:0000256" key="5">
    <source>
        <dbReference type="PROSITE-ProRule" id="PRU00205"/>
    </source>
</evidence>
<evidence type="ECO:0000256" key="2">
    <source>
        <dbReference type="ARBA" id="ARBA00022692"/>
    </source>
</evidence>
<reference evidence="8 9" key="1">
    <citation type="journal article" date="2021" name="Sci. Rep.">
        <title>The genome of the diatom Chaetoceros tenuissimus carries an ancient integrated fragment of an extant virus.</title>
        <authorList>
            <person name="Hongo Y."/>
            <person name="Kimura K."/>
            <person name="Takaki Y."/>
            <person name="Yoshida Y."/>
            <person name="Baba S."/>
            <person name="Kobayashi G."/>
            <person name="Nagasaki K."/>
            <person name="Hano T."/>
            <person name="Tomaru Y."/>
        </authorList>
    </citation>
    <scope>NUCLEOTIDE SEQUENCE [LARGE SCALE GENOMIC DNA]</scope>
    <source>
        <strain evidence="8 9">NIES-3715</strain>
    </source>
</reference>
<keyword evidence="2 5" id="KW-0812">Transmembrane</keyword>
<dbReference type="InterPro" id="IPR016439">
    <property type="entry name" value="Lag1/Lac1-like"/>
</dbReference>
<feature type="transmembrane region" description="Helical" evidence="6">
    <location>
        <begin position="340"/>
        <end position="367"/>
    </location>
</feature>
<feature type="transmembrane region" description="Helical" evidence="6">
    <location>
        <begin position="144"/>
        <end position="163"/>
    </location>
</feature>
<dbReference type="InterPro" id="IPR006634">
    <property type="entry name" value="TLC-dom"/>
</dbReference>
<keyword evidence="4 5" id="KW-0472">Membrane</keyword>
<evidence type="ECO:0000313" key="8">
    <source>
        <dbReference type="EMBL" id="GFH51590.1"/>
    </source>
</evidence>
<keyword evidence="3 6" id="KW-1133">Transmembrane helix</keyword>
<evidence type="ECO:0000256" key="3">
    <source>
        <dbReference type="ARBA" id="ARBA00022989"/>
    </source>
</evidence>
<dbReference type="GO" id="GO:0050291">
    <property type="term" value="F:sphingosine N-acyltransferase activity"/>
    <property type="evidence" value="ECO:0007669"/>
    <property type="project" value="InterPro"/>
</dbReference>
<feature type="transmembrane region" description="Helical" evidence="6">
    <location>
        <begin position="297"/>
        <end position="320"/>
    </location>
</feature>
<feature type="transmembrane region" description="Helical" evidence="6">
    <location>
        <begin position="83"/>
        <end position="103"/>
    </location>
</feature>
<dbReference type="Pfam" id="PF03798">
    <property type="entry name" value="TRAM_LAG1_CLN8"/>
    <property type="match status" value="1"/>
</dbReference>
<evidence type="ECO:0000256" key="6">
    <source>
        <dbReference type="SAM" id="Phobius"/>
    </source>
</evidence>
<evidence type="ECO:0000259" key="7">
    <source>
        <dbReference type="PROSITE" id="PS50922"/>
    </source>
</evidence>
<dbReference type="EMBL" id="BLLK01000045">
    <property type="protein sequence ID" value="GFH51590.1"/>
    <property type="molecule type" value="Genomic_DNA"/>
</dbReference>
<dbReference type="GO" id="GO:0046513">
    <property type="term" value="P:ceramide biosynthetic process"/>
    <property type="evidence" value="ECO:0007669"/>
    <property type="project" value="InterPro"/>
</dbReference>
<dbReference type="AlphaFoldDB" id="A0AAD3H5X7"/>
<proteinExistence type="predicted"/>
<keyword evidence="9" id="KW-1185">Reference proteome</keyword>
<accession>A0AAD3H5X7</accession>
<feature type="transmembrane region" description="Helical" evidence="6">
    <location>
        <begin position="183"/>
        <end position="203"/>
    </location>
</feature>
<comment type="caution">
    <text evidence="8">The sequence shown here is derived from an EMBL/GenBank/DDBJ whole genome shotgun (WGS) entry which is preliminary data.</text>
</comment>
<name>A0AAD3H5X7_9STRA</name>
<evidence type="ECO:0000256" key="1">
    <source>
        <dbReference type="ARBA" id="ARBA00004141"/>
    </source>
</evidence>